<gene>
    <name evidence="4" type="ORF">QYF68_08365</name>
</gene>
<proteinExistence type="predicted"/>
<keyword evidence="2" id="KW-0732">Signal</keyword>
<feature type="compositionally biased region" description="Basic and acidic residues" evidence="1">
    <location>
        <begin position="339"/>
        <end position="354"/>
    </location>
</feature>
<feature type="compositionally biased region" description="Basic and acidic residues" evidence="1">
    <location>
        <begin position="363"/>
        <end position="376"/>
    </location>
</feature>
<dbReference type="InterPro" id="IPR013228">
    <property type="entry name" value="PE-PPE_C"/>
</dbReference>
<name>A0ABT8HAQ4_MYCAO</name>
<feature type="domain" description="PE-PPE" evidence="3">
    <location>
        <begin position="67"/>
        <end position="289"/>
    </location>
</feature>
<evidence type="ECO:0000313" key="4">
    <source>
        <dbReference type="EMBL" id="MDN4517845.1"/>
    </source>
</evidence>
<dbReference type="Pfam" id="PF08237">
    <property type="entry name" value="PE-PPE"/>
    <property type="match status" value="1"/>
</dbReference>
<feature type="region of interest" description="Disordered" evidence="1">
    <location>
        <begin position="298"/>
        <end position="409"/>
    </location>
</feature>
<accession>A0ABT8HAQ4</accession>
<evidence type="ECO:0000313" key="5">
    <source>
        <dbReference type="Proteomes" id="UP001172687"/>
    </source>
</evidence>
<evidence type="ECO:0000259" key="3">
    <source>
        <dbReference type="Pfam" id="PF08237"/>
    </source>
</evidence>
<evidence type="ECO:0000256" key="2">
    <source>
        <dbReference type="SAM" id="SignalP"/>
    </source>
</evidence>
<dbReference type="Gene3D" id="3.40.50.1820">
    <property type="entry name" value="alpha/beta hydrolase"/>
    <property type="match status" value="1"/>
</dbReference>
<keyword evidence="5" id="KW-1185">Reference proteome</keyword>
<comment type="caution">
    <text evidence="4">The sequence shown here is derived from an EMBL/GenBank/DDBJ whole genome shotgun (WGS) entry which is preliminary data.</text>
</comment>
<dbReference type="RefSeq" id="WP_105388798.1">
    <property type="nucleotide sequence ID" value="NZ_CP070380.1"/>
</dbReference>
<organism evidence="4 5">
    <name type="scientific">Mycolicibacterium austroafricanum</name>
    <name type="common">Mycobacterium austroafricanum</name>
    <dbReference type="NCBI Taxonomy" id="39687"/>
    <lineage>
        <taxon>Bacteria</taxon>
        <taxon>Bacillati</taxon>
        <taxon>Actinomycetota</taxon>
        <taxon>Actinomycetes</taxon>
        <taxon>Mycobacteriales</taxon>
        <taxon>Mycobacteriaceae</taxon>
        <taxon>Mycolicibacterium</taxon>
    </lineage>
</organism>
<protein>
    <submittedName>
        <fullName evidence="4">PE-PPE domain-containing protein</fullName>
    </submittedName>
</protein>
<dbReference type="InterPro" id="IPR029058">
    <property type="entry name" value="AB_hydrolase_fold"/>
</dbReference>
<feature type="chain" id="PRO_5046234221" evidence="2">
    <location>
        <begin position="26"/>
        <end position="409"/>
    </location>
</feature>
<dbReference type="Proteomes" id="UP001172687">
    <property type="component" value="Unassembled WGS sequence"/>
</dbReference>
<dbReference type="EMBL" id="JAUHTC010000034">
    <property type="protein sequence ID" value="MDN4517845.1"/>
    <property type="molecule type" value="Genomic_DNA"/>
</dbReference>
<reference evidence="4" key="1">
    <citation type="submission" date="2023-07" db="EMBL/GenBank/DDBJ databases">
        <title>Degradation of tert-butanol by M. austroafricanum TBA100.</title>
        <authorList>
            <person name="Helbich S."/>
            <person name="Vainshtein Y."/>
        </authorList>
    </citation>
    <scope>NUCLEOTIDE SEQUENCE</scope>
    <source>
        <strain evidence="4">TBA100</strain>
    </source>
</reference>
<sequence>MRRTTGKVRRSAVTCAAAAVTAALAIATATPGWGVGTALVIGGIGTPTLHDVVMSELLGGALRDYDQRRAVSWPAQARPYTGAADMTLGDSIEIGTANLNAEIDAALGRLERDADGNLLEGERVTVVGLSAGSLVVTEVLREWQSDGEENPEADEINFVVVADSSRQQIIDDTERYNPVYDYTYRRAPQTPYDTVEVTGEYDGLADFPDRWWNLTAVANALAGAAVRHIPAMFADLSQVPDENVTVTQNLLGGTTTRYLVPAQRLPLVLLNPSLAPREAELKATVDRGYSRNDPVRTALRTLTNEVPDDVEDTVTPQDTQDEVEASEGDGAAPTGTSADHAEVSEAATEDRDVTADDAEAPGDETRSTEDVDREATEPDSESDDTVTQNDAEPRESAADTAAEDSGPSD</sequence>
<evidence type="ECO:0000256" key="1">
    <source>
        <dbReference type="SAM" id="MobiDB-lite"/>
    </source>
</evidence>
<feature type="signal peptide" evidence="2">
    <location>
        <begin position="1"/>
        <end position="25"/>
    </location>
</feature>